<evidence type="ECO:0000313" key="2">
    <source>
        <dbReference type="EMBL" id="CAG7828610.1"/>
    </source>
</evidence>
<accession>A0A8J2LB34</accession>
<protein>
    <submittedName>
        <fullName evidence="2">Uncharacterized protein</fullName>
    </submittedName>
</protein>
<keyword evidence="3" id="KW-1185">Reference proteome</keyword>
<dbReference type="AlphaFoldDB" id="A0A8J2LB34"/>
<keyword evidence="1" id="KW-0472">Membrane</keyword>
<sequence length="149" mass="16446">MSLSCVAWKLRRRRENPWPPKCPLAVPTSYAEIEICMGSGKESANILAMNHLHPKRARKAVSWLSVLTPAAAILSVINVTISISTSVWLKTSEQIFVDSSNSTVLRSEVPRTKRTVSGLWKLCEYHNLNLLISGALTRLSILSGSPQCC</sequence>
<keyword evidence="1" id="KW-0812">Transmembrane</keyword>
<dbReference type="Proteomes" id="UP000708208">
    <property type="component" value="Unassembled WGS sequence"/>
</dbReference>
<proteinExistence type="predicted"/>
<comment type="caution">
    <text evidence="2">The sequence shown here is derived from an EMBL/GenBank/DDBJ whole genome shotgun (WGS) entry which is preliminary data.</text>
</comment>
<name>A0A8J2LB34_9HEXA</name>
<gene>
    <name evidence="2" type="ORF">AFUS01_LOCUS38528</name>
</gene>
<evidence type="ECO:0000313" key="3">
    <source>
        <dbReference type="Proteomes" id="UP000708208"/>
    </source>
</evidence>
<organism evidence="2 3">
    <name type="scientific">Allacma fusca</name>
    <dbReference type="NCBI Taxonomy" id="39272"/>
    <lineage>
        <taxon>Eukaryota</taxon>
        <taxon>Metazoa</taxon>
        <taxon>Ecdysozoa</taxon>
        <taxon>Arthropoda</taxon>
        <taxon>Hexapoda</taxon>
        <taxon>Collembola</taxon>
        <taxon>Symphypleona</taxon>
        <taxon>Sminthuridae</taxon>
        <taxon>Allacma</taxon>
    </lineage>
</organism>
<feature type="transmembrane region" description="Helical" evidence="1">
    <location>
        <begin position="63"/>
        <end position="89"/>
    </location>
</feature>
<dbReference type="EMBL" id="CAJVCH010548239">
    <property type="protein sequence ID" value="CAG7828610.1"/>
    <property type="molecule type" value="Genomic_DNA"/>
</dbReference>
<reference evidence="2" key="1">
    <citation type="submission" date="2021-06" db="EMBL/GenBank/DDBJ databases">
        <authorList>
            <person name="Hodson N. C."/>
            <person name="Mongue J. A."/>
            <person name="Jaron S. K."/>
        </authorList>
    </citation>
    <scope>NUCLEOTIDE SEQUENCE</scope>
</reference>
<keyword evidence="1" id="KW-1133">Transmembrane helix</keyword>
<evidence type="ECO:0000256" key="1">
    <source>
        <dbReference type="SAM" id="Phobius"/>
    </source>
</evidence>